<protein>
    <submittedName>
        <fullName evidence="1">Uncharacterized protein</fullName>
    </submittedName>
</protein>
<accession>A0A3M9X4V0</accession>
<name>A0A3M9X4V0_9HYPH</name>
<dbReference type="EMBL" id="QKOD01000008">
    <property type="protein sequence ID" value="RNJ42891.1"/>
    <property type="molecule type" value="Genomic_DNA"/>
</dbReference>
<evidence type="ECO:0000313" key="1">
    <source>
        <dbReference type="EMBL" id="RNJ42891.1"/>
    </source>
</evidence>
<dbReference type="AlphaFoldDB" id="A0A3M9X4V0"/>
<dbReference type="Proteomes" id="UP000275436">
    <property type="component" value="Unassembled WGS sequence"/>
</dbReference>
<comment type="caution">
    <text evidence="1">The sequence shown here is derived from an EMBL/GenBank/DDBJ whole genome shotgun (WGS) entry which is preliminary data.</text>
</comment>
<reference evidence="1 2" key="1">
    <citation type="journal article" date="2018" name="Mol. Plant Microbe Interact.">
        <title>Taxonomically Different Co-Microsymbionts of a Relict Legume, Oxytropis popoviana, Have Complementary Sets of Symbiotic Genes and Together Increase the Efficiency of Plant Nodulation.</title>
        <authorList>
            <person name="Safronova V."/>
            <person name="Belimov A."/>
            <person name="Sazanova A."/>
            <person name="Chirak E."/>
            <person name="Verkhozina A."/>
            <person name="Kuznetsova I."/>
            <person name="Andronov E."/>
            <person name="Puhalsky J."/>
            <person name="Tikhonovich I."/>
        </authorList>
    </citation>
    <scope>NUCLEOTIDE SEQUENCE [LARGE SCALE GENOMIC DNA]</scope>
    <source>
        <strain evidence="1 2">Opo-235</strain>
    </source>
</reference>
<gene>
    <name evidence="1" type="ORF">DNR46_25665</name>
</gene>
<organism evidence="1 2">
    <name type="scientific">Mesorhizobium japonicum</name>
    <dbReference type="NCBI Taxonomy" id="2066070"/>
    <lineage>
        <taxon>Bacteria</taxon>
        <taxon>Pseudomonadati</taxon>
        <taxon>Pseudomonadota</taxon>
        <taxon>Alphaproteobacteria</taxon>
        <taxon>Hyphomicrobiales</taxon>
        <taxon>Phyllobacteriaceae</taxon>
        <taxon>Mesorhizobium</taxon>
    </lineage>
</organism>
<sequence>MQLKNTDICQSLDWSRCLSEKLQHVLILAHPGHELRIHHWIELSKPRIYLLTDGSGGRHSARTQYSRDLVEAAGATAGAMFGDMPDAVWYKALLAGDSGFFADVLARIHADLSDMQDVQIVSDAVDGYNPMHDLAYAFGNALNRLLQSPRPARKQLCSAAVPNVPGAVEVEIQLDAAARARKMAAVKAYTPLADEARQILDRDPQCFDRELLISQHFDWDAPWTPDWERIGKERVANKVYDRCITYKENVQPVAQRLMSEGDRTHAPRKVQRPFPGLAKGLDDCLCMKQW</sequence>
<evidence type="ECO:0000313" key="2">
    <source>
        <dbReference type="Proteomes" id="UP000275436"/>
    </source>
</evidence>
<proteinExistence type="predicted"/>